<reference evidence="2 3" key="1">
    <citation type="submission" date="2013-07" db="EMBL/GenBank/DDBJ databases">
        <title>The Genome Sequence of Cryptococcus heveanensis BCC8398.</title>
        <authorList>
            <consortium name="The Broad Institute Genome Sequencing Platform"/>
            <person name="Cuomo C."/>
            <person name="Litvintseva A."/>
            <person name="Chen Y."/>
            <person name="Heitman J."/>
            <person name="Sun S."/>
            <person name="Springer D."/>
            <person name="Dromer F."/>
            <person name="Young S.K."/>
            <person name="Zeng Q."/>
            <person name="Gargeya S."/>
            <person name="Fitzgerald M."/>
            <person name="Abouelleil A."/>
            <person name="Alvarado L."/>
            <person name="Berlin A.M."/>
            <person name="Chapman S.B."/>
            <person name="Dewar J."/>
            <person name="Goldberg J."/>
            <person name="Griggs A."/>
            <person name="Gujja S."/>
            <person name="Hansen M."/>
            <person name="Howarth C."/>
            <person name="Imamovic A."/>
            <person name="Larimer J."/>
            <person name="McCowan C."/>
            <person name="Murphy C."/>
            <person name="Pearson M."/>
            <person name="Priest M."/>
            <person name="Roberts A."/>
            <person name="Saif S."/>
            <person name="Shea T."/>
            <person name="Sykes S."/>
            <person name="Wortman J."/>
            <person name="Nusbaum C."/>
            <person name="Birren B."/>
        </authorList>
    </citation>
    <scope>NUCLEOTIDE SEQUENCE [LARGE SCALE GENOMIC DNA]</scope>
    <source>
        <strain evidence="2 3">BCC8398</strain>
    </source>
</reference>
<organism evidence="2 3">
    <name type="scientific">Kwoniella heveanensis BCC8398</name>
    <dbReference type="NCBI Taxonomy" id="1296120"/>
    <lineage>
        <taxon>Eukaryota</taxon>
        <taxon>Fungi</taxon>
        <taxon>Dikarya</taxon>
        <taxon>Basidiomycota</taxon>
        <taxon>Agaricomycotina</taxon>
        <taxon>Tremellomycetes</taxon>
        <taxon>Tremellales</taxon>
        <taxon>Cryptococcaceae</taxon>
        <taxon>Kwoniella</taxon>
    </lineage>
</organism>
<protein>
    <recommendedName>
        <fullName evidence="4">F-box domain-containing protein</fullName>
    </recommendedName>
</protein>
<evidence type="ECO:0000313" key="3">
    <source>
        <dbReference type="Proteomes" id="UP000092666"/>
    </source>
</evidence>
<sequence length="609" mass="67381">MHNLDPALLEHIVLHLPISDTVTCTLINKHIHHTVRNSPRIQLKLYKAIYGYAHVTSASSTPQSGSASRPAAAATTIPPKKNIVPVSPGSGSVSDRLSNPAKELRDLIQGEKNLMDLRPRISTFDIPRGEVVHSIAGDHVFSIYAEGGKSTLSASKSRAKKIDERYYELCTINRSSNGRNQRRKLLVNFEPMLDTLFVSAQDELISVLDTDGYLHSIKMWCRTEIAEEFVAGGVNIPELASGNGKEHEDNRNGNGREGKQVQIQVCEGGVVVVGSRGLWWKFDWRLGRYLGRFPSELHPPWESNAGALISRDGLLVGLDVPRLPWINNNAVRTAALAIFDLVSFSPSTAPDLLLELPFAPILLANTVRMIAGIPKHIKIYPKRNTVPKLHISSQSQTSVIHVSFECTLVTQPPKTTVLNLVLPLSQIPILRTEHADDKTWVKGRTWRRGVNPFDGLTPVPFSAWVLRTHLWVDKAPPHARADMVEMAAGSRVFEFPQQGLKERGSLWLGVRDYEHRVMKDVKTDYGALKHVEVDLPLGPSERPAKPRNQATNYSVTDHPSVTHLQNIVQVQGEFKLGIPGGASKCITDGKKVIVQQASNPKAWVLDFGA</sequence>
<dbReference type="EMBL" id="KI669506">
    <property type="protein sequence ID" value="OCF32924.1"/>
    <property type="molecule type" value="Genomic_DNA"/>
</dbReference>
<accession>A0A1B9GP83</accession>
<feature type="compositionally biased region" description="Low complexity" evidence="1">
    <location>
        <begin position="84"/>
        <end position="94"/>
    </location>
</feature>
<evidence type="ECO:0008006" key="4">
    <source>
        <dbReference type="Google" id="ProtNLM"/>
    </source>
</evidence>
<evidence type="ECO:0000256" key="1">
    <source>
        <dbReference type="SAM" id="MobiDB-lite"/>
    </source>
</evidence>
<name>A0A1B9GP83_9TREE</name>
<feature type="compositionally biased region" description="Low complexity" evidence="1">
    <location>
        <begin position="57"/>
        <end position="74"/>
    </location>
</feature>
<keyword evidence="3" id="KW-1185">Reference proteome</keyword>
<dbReference type="OrthoDB" id="2564990at2759"/>
<gene>
    <name evidence="2" type="ORF">I316_05261</name>
</gene>
<evidence type="ECO:0000313" key="2">
    <source>
        <dbReference type="EMBL" id="OCF32924.1"/>
    </source>
</evidence>
<reference evidence="3" key="2">
    <citation type="submission" date="2013-12" db="EMBL/GenBank/DDBJ databases">
        <title>Evolution of pathogenesis and genome organization in the Tremellales.</title>
        <authorList>
            <person name="Cuomo C."/>
            <person name="Litvintseva A."/>
            <person name="Heitman J."/>
            <person name="Chen Y."/>
            <person name="Sun S."/>
            <person name="Springer D."/>
            <person name="Dromer F."/>
            <person name="Young S."/>
            <person name="Zeng Q."/>
            <person name="Chapman S."/>
            <person name="Gujja S."/>
            <person name="Saif S."/>
            <person name="Birren B."/>
        </authorList>
    </citation>
    <scope>NUCLEOTIDE SEQUENCE [LARGE SCALE GENOMIC DNA]</scope>
    <source>
        <strain evidence="3">BCC8398</strain>
    </source>
</reference>
<dbReference type="AlphaFoldDB" id="A0A1B9GP83"/>
<proteinExistence type="predicted"/>
<dbReference type="Proteomes" id="UP000092666">
    <property type="component" value="Unassembled WGS sequence"/>
</dbReference>
<feature type="region of interest" description="Disordered" evidence="1">
    <location>
        <begin position="57"/>
        <end position="97"/>
    </location>
</feature>
<feature type="region of interest" description="Disordered" evidence="1">
    <location>
        <begin position="536"/>
        <end position="555"/>
    </location>
</feature>